<dbReference type="AlphaFoldDB" id="A0A016U7G0"/>
<accession>A0A016U7G0</accession>
<proteinExistence type="predicted"/>
<evidence type="ECO:0000256" key="1">
    <source>
        <dbReference type="SAM" id="MobiDB-lite"/>
    </source>
</evidence>
<feature type="region of interest" description="Disordered" evidence="1">
    <location>
        <begin position="45"/>
        <end position="70"/>
    </location>
</feature>
<reference evidence="3" key="1">
    <citation type="journal article" date="2015" name="Nat. Genet.">
        <title>The genome and transcriptome of the zoonotic hookworm Ancylostoma ceylanicum identify infection-specific gene families.</title>
        <authorList>
            <person name="Schwarz E.M."/>
            <person name="Hu Y."/>
            <person name="Antoshechkin I."/>
            <person name="Miller M.M."/>
            <person name="Sternberg P.W."/>
            <person name="Aroian R.V."/>
        </authorList>
    </citation>
    <scope>NUCLEOTIDE SEQUENCE</scope>
    <source>
        <strain evidence="3">HY135</strain>
    </source>
</reference>
<protein>
    <submittedName>
        <fullName evidence="2">Uncharacterized protein</fullName>
    </submittedName>
</protein>
<organism evidence="2 3">
    <name type="scientific">Ancylostoma ceylanicum</name>
    <dbReference type="NCBI Taxonomy" id="53326"/>
    <lineage>
        <taxon>Eukaryota</taxon>
        <taxon>Metazoa</taxon>
        <taxon>Ecdysozoa</taxon>
        <taxon>Nematoda</taxon>
        <taxon>Chromadorea</taxon>
        <taxon>Rhabditida</taxon>
        <taxon>Rhabditina</taxon>
        <taxon>Rhabditomorpha</taxon>
        <taxon>Strongyloidea</taxon>
        <taxon>Ancylostomatidae</taxon>
        <taxon>Ancylostomatinae</taxon>
        <taxon>Ancylostoma</taxon>
    </lineage>
</organism>
<evidence type="ECO:0000313" key="3">
    <source>
        <dbReference type="Proteomes" id="UP000024635"/>
    </source>
</evidence>
<evidence type="ECO:0000313" key="2">
    <source>
        <dbReference type="EMBL" id="EYC10792.1"/>
    </source>
</evidence>
<keyword evidence="3" id="KW-1185">Reference proteome</keyword>
<dbReference type="EMBL" id="JARK01001389">
    <property type="protein sequence ID" value="EYC10792.1"/>
    <property type="molecule type" value="Genomic_DNA"/>
</dbReference>
<dbReference type="Proteomes" id="UP000024635">
    <property type="component" value="Unassembled WGS sequence"/>
</dbReference>
<sequence>MRNLNLIGSTSGDLRFFLQQRPSAKPRRTTVHRWCGAVQQPGGLIRHRGEDSSASGRAACVLSSRKTHRH</sequence>
<comment type="caution">
    <text evidence="2">The sequence shown here is derived from an EMBL/GenBank/DDBJ whole genome shotgun (WGS) entry which is preliminary data.</text>
</comment>
<gene>
    <name evidence="2" type="primary">Acey_s0053.g2297</name>
    <name evidence="2" type="ORF">Y032_0053g2297</name>
</gene>
<name>A0A016U7G0_9BILA</name>